<reference evidence="12" key="1">
    <citation type="journal article" date="2019" name="Int. J. Syst. Evol. Microbiol.">
        <title>The Global Catalogue of Microorganisms (GCM) 10K type strain sequencing project: providing services to taxonomists for standard genome sequencing and annotation.</title>
        <authorList>
            <consortium name="The Broad Institute Genomics Platform"/>
            <consortium name="The Broad Institute Genome Sequencing Center for Infectious Disease"/>
            <person name="Wu L."/>
            <person name="Ma J."/>
        </authorList>
    </citation>
    <scope>NUCLEOTIDE SEQUENCE [LARGE SCALE GENOMIC DNA]</scope>
    <source>
        <strain evidence="12">JCM 18204</strain>
    </source>
</reference>
<dbReference type="EMBL" id="BAABJE010000015">
    <property type="protein sequence ID" value="GAA4801406.1"/>
    <property type="molecule type" value="Genomic_DNA"/>
</dbReference>
<comment type="caution">
    <text evidence="11">The sequence shown here is derived from an EMBL/GenBank/DDBJ whole genome shotgun (WGS) entry which is preliminary data.</text>
</comment>
<keyword evidence="4" id="KW-0067">ATP-binding</keyword>
<dbReference type="RefSeq" id="WP_345304152.1">
    <property type="nucleotide sequence ID" value="NZ_BAABJE010000015.1"/>
</dbReference>
<evidence type="ECO:0000313" key="12">
    <source>
        <dbReference type="Proteomes" id="UP001499959"/>
    </source>
</evidence>
<name>A0ABP9BZ41_9GAMM</name>
<dbReference type="SUPFAM" id="SSF54368">
    <property type="entry name" value="Glutamine synthetase, N-terminal domain"/>
    <property type="match status" value="1"/>
</dbReference>
<accession>A0ABP9BZ41</accession>
<sequence>MSTRTPPRKTASSKTAPAETPPGKTKPGKTNTSKANTSKAASKRKSDKRAARGAAAAKSSEHKLLRWLKDRHITEVECLVPDITGNARGKIIPADKFSHDYGMRLPEGIFATTVTGDFPDDYYDLISPSDADMLLRPDPDTVRLVPWATDPTAQVIHDCFTKDGARHELAPRNVLKRVLDAYEAEGLRPVVAPEVEFFLVQKNTDPDFPLQPPAGRSGRPETARQSYSIDAVNEFDPILDLMYDYSDAMGLDVDTLIHESGAAQLEVNFTHADAMSRADQVFLFKRTMREAALRHGVYATFLAKPMENEPGSAMHIHQSVVDLKTGRNIFTGRGEGKHSKAFEHYLGGLQKYVPMAMAFFGPNVNSYRRLALGQVAPINVQWGYDNRTCGLRVPMDTPDNTRVESRFAGSDANPYLAMAATLACGLFGIREKLEPTGPLASSAQDVGFELPRSLGEALDGLEGCTALHDLMGARFVRAYIAVKRKEYETFFRVISSWEREFLLLNV</sequence>
<feature type="compositionally biased region" description="Polar residues" evidence="8">
    <location>
        <begin position="28"/>
        <end position="37"/>
    </location>
</feature>
<comment type="similarity">
    <text evidence="6 7">Belongs to the glutamine synthetase family.</text>
</comment>
<dbReference type="Gene3D" id="3.10.20.70">
    <property type="entry name" value="Glutamine synthetase, N-terminal domain"/>
    <property type="match status" value="1"/>
</dbReference>
<keyword evidence="12" id="KW-1185">Reference proteome</keyword>
<comment type="cofactor">
    <cofactor evidence="1">
        <name>Mg(2+)</name>
        <dbReference type="ChEBI" id="CHEBI:18420"/>
    </cofactor>
</comment>
<keyword evidence="3" id="KW-0547">Nucleotide-binding</keyword>
<protein>
    <submittedName>
        <fullName evidence="11">Glutamine synthetase family protein</fullName>
    </submittedName>
</protein>
<feature type="domain" description="GS catalytic" evidence="10">
    <location>
        <begin position="171"/>
        <end position="506"/>
    </location>
</feature>
<evidence type="ECO:0000256" key="6">
    <source>
        <dbReference type="PROSITE-ProRule" id="PRU01330"/>
    </source>
</evidence>
<evidence type="ECO:0000256" key="4">
    <source>
        <dbReference type="ARBA" id="ARBA00022840"/>
    </source>
</evidence>
<dbReference type="SMART" id="SM01230">
    <property type="entry name" value="Gln-synt_C"/>
    <property type="match status" value="1"/>
</dbReference>
<dbReference type="PANTHER" id="PTHR43785:SF3">
    <property type="entry name" value="GS CATALYTIC DOMAIN-CONTAINING PROTEIN"/>
    <property type="match status" value="1"/>
</dbReference>
<dbReference type="PROSITE" id="PS51987">
    <property type="entry name" value="GS_CATALYTIC"/>
    <property type="match status" value="1"/>
</dbReference>
<dbReference type="PROSITE" id="PS00181">
    <property type="entry name" value="GLNA_ATP"/>
    <property type="match status" value="1"/>
</dbReference>
<dbReference type="Gene3D" id="3.30.590.10">
    <property type="entry name" value="Glutamine synthetase/guanido kinase, catalytic domain"/>
    <property type="match status" value="1"/>
</dbReference>
<dbReference type="Proteomes" id="UP001499959">
    <property type="component" value="Unassembled WGS sequence"/>
</dbReference>
<keyword evidence="2" id="KW-0436">Ligase</keyword>
<dbReference type="InterPro" id="IPR014746">
    <property type="entry name" value="Gln_synth/guanido_kin_cat_dom"/>
</dbReference>
<dbReference type="InterPro" id="IPR008147">
    <property type="entry name" value="Gln_synt_N"/>
</dbReference>
<organism evidence="11 12">
    <name type="scientific">Lysobacter hankyongensis</name>
    <dbReference type="NCBI Taxonomy" id="1176535"/>
    <lineage>
        <taxon>Bacteria</taxon>
        <taxon>Pseudomonadati</taxon>
        <taxon>Pseudomonadota</taxon>
        <taxon>Gammaproteobacteria</taxon>
        <taxon>Lysobacterales</taxon>
        <taxon>Lysobacteraceae</taxon>
        <taxon>Lysobacter</taxon>
    </lineage>
</organism>
<feature type="region of interest" description="Disordered" evidence="8">
    <location>
        <begin position="1"/>
        <end position="57"/>
    </location>
</feature>
<dbReference type="InterPro" id="IPR027303">
    <property type="entry name" value="Gln_synth_gly_rich_site"/>
</dbReference>
<dbReference type="SUPFAM" id="SSF55931">
    <property type="entry name" value="Glutamine synthetase/guanido kinase"/>
    <property type="match status" value="1"/>
</dbReference>
<evidence type="ECO:0000256" key="1">
    <source>
        <dbReference type="ARBA" id="ARBA00001946"/>
    </source>
</evidence>
<evidence type="ECO:0000313" key="11">
    <source>
        <dbReference type="EMBL" id="GAA4801406.1"/>
    </source>
</evidence>
<proteinExistence type="inferred from homology"/>
<feature type="compositionally biased region" description="Polar residues" evidence="8">
    <location>
        <begin position="1"/>
        <end position="15"/>
    </location>
</feature>
<dbReference type="PANTHER" id="PTHR43785">
    <property type="entry name" value="GAMMA-GLUTAMYLPUTRESCINE SYNTHETASE"/>
    <property type="match status" value="1"/>
</dbReference>
<gene>
    <name evidence="11" type="ORF">GCM10023307_29970</name>
</gene>
<dbReference type="InterPro" id="IPR036651">
    <property type="entry name" value="Gln_synt_N_sf"/>
</dbReference>
<evidence type="ECO:0000256" key="5">
    <source>
        <dbReference type="ARBA" id="ARBA00022842"/>
    </source>
</evidence>
<dbReference type="PROSITE" id="PS51986">
    <property type="entry name" value="GS_BETA_GRASP"/>
    <property type="match status" value="1"/>
</dbReference>
<feature type="domain" description="GS beta-grasp" evidence="9">
    <location>
        <begin position="71"/>
        <end position="164"/>
    </location>
</feature>
<evidence type="ECO:0000259" key="9">
    <source>
        <dbReference type="PROSITE" id="PS51986"/>
    </source>
</evidence>
<evidence type="ECO:0000259" key="10">
    <source>
        <dbReference type="PROSITE" id="PS51987"/>
    </source>
</evidence>
<evidence type="ECO:0000256" key="8">
    <source>
        <dbReference type="SAM" id="MobiDB-lite"/>
    </source>
</evidence>
<evidence type="ECO:0000256" key="3">
    <source>
        <dbReference type="ARBA" id="ARBA00022741"/>
    </source>
</evidence>
<keyword evidence="5" id="KW-0460">Magnesium</keyword>
<evidence type="ECO:0000256" key="2">
    <source>
        <dbReference type="ARBA" id="ARBA00022598"/>
    </source>
</evidence>
<dbReference type="Pfam" id="PF00120">
    <property type="entry name" value="Gln-synt_C"/>
    <property type="match status" value="1"/>
</dbReference>
<evidence type="ECO:0000256" key="7">
    <source>
        <dbReference type="RuleBase" id="RU000384"/>
    </source>
</evidence>
<dbReference type="InterPro" id="IPR008146">
    <property type="entry name" value="Gln_synth_cat_dom"/>
</dbReference>